<dbReference type="GO" id="GO:0017000">
    <property type="term" value="P:antibiotic biosynthetic process"/>
    <property type="evidence" value="ECO:0007669"/>
    <property type="project" value="InterPro"/>
</dbReference>
<dbReference type="PANTHER" id="PTHR34218:SF4">
    <property type="entry name" value="ACYL-HOMOSERINE LACTONE ACYLASE QUIP"/>
    <property type="match status" value="1"/>
</dbReference>
<evidence type="ECO:0000313" key="7">
    <source>
        <dbReference type="Proteomes" id="UP000198601"/>
    </source>
</evidence>
<dbReference type="InterPro" id="IPR043146">
    <property type="entry name" value="Penicillin_amidase_N_B-knob"/>
</dbReference>
<dbReference type="InterPro" id="IPR029055">
    <property type="entry name" value="Ntn_hydrolases_N"/>
</dbReference>
<keyword evidence="3" id="KW-0865">Zymogen</keyword>
<organism evidence="6 7">
    <name type="scientific">Paenibacillus tianmuensis</name>
    <dbReference type="NCBI Taxonomy" id="624147"/>
    <lineage>
        <taxon>Bacteria</taxon>
        <taxon>Bacillati</taxon>
        <taxon>Bacillota</taxon>
        <taxon>Bacilli</taxon>
        <taxon>Bacillales</taxon>
        <taxon>Paenibacillaceae</taxon>
        <taxon>Paenibacillus</taxon>
    </lineage>
</organism>
<sequence>MSKAKKILLFSLSGVLALGVIASGGSYWFVRHSLAKTDGELILGVSKPVSIVRDDYGIPHIYASNERDLMFAQGYVHAQDRLWQMELARRSVSGTLAEVFGEALLPQDRFNRTIGFKRMADQLVAKLDERTKEALQAYADGVNAFRETGPLPIEYTLTGAAFEPWQIKDSIAIGKNMAWYLGDNAITELFMASSLKKLGIDKTQSLVPGVKLVEEGTVSLKDGDARKLADLMHASRRYGIPGEGLGSNNWVVAGSKSATGKPLLANDMHLQLGAPSIFYQNHLSVSGQYSVTGVIFPGLPGVVAGHNEHIAWGFTNLNPDVQDLYMEKPNPNNKHQFEYAGRYEDAIVIEETFRVKGWAEPVRGETVITRHGPIITDIVKEIGLSEQSDQPLALRWTAYDTGTGNEITAWLMMNKAKNRDEFEQAMRQFTAPAQNIVYADDQGNIGWRANGRIPIRSKGNGMQPVPGWTDEYEWKSYIPWEELPHAWNPPEGYIATANNRVVDDKYPYFITYNWSESYRADRIREMLREKAQLTLQDMQRMQGDWKNLQAVQYRDIWLPILKRGSWNAAQQQALRTLEEWMRDHPVDAPDLVGPSIFHVTLDKTIQKLFEPQLGPALYADFLTTGLSLISVNELFTGKNKNWLDGTGGTVEQALLDGFEEALRLLEQKFGDREEKWLWGAMHTVTFEHPLGAIKPLNLMFNDGPHPYGGSSVTVGAASFSRKQWPYKVVAGAPWRFTADLSNLKASEEIMIMGASGQLGSAHYADQTSMWLDGRYKTMYFDEADVTAHTKGTLVLRPR</sequence>
<comment type="similarity">
    <text evidence="1">Belongs to the peptidase S45 family.</text>
</comment>
<dbReference type="Gene3D" id="2.30.120.10">
    <property type="match status" value="1"/>
</dbReference>
<dbReference type="AlphaFoldDB" id="A0A1G4S640"/>
<dbReference type="EMBL" id="FMTT01000023">
    <property type="protein sequence ID" value="SCW64560.1"/>
    <property type="molecule type" value="Genomic_DNA"/>
</dbReference>
<feature type="active site" description="Nucleophile" evidence="4">
    <location>
        <position position="247"/>
    </location>
</feature>
<feature type="binding site" evidence="5">
    <location>
        <position position="188"/>
    </location>
    <ligand>
        <name>Ca(2+)</name>
        <dbReference type="ChEBI" id="CHEBI:29108"/>
    </ligand>
</feature>
<evidence type="ECO:0000256" key="5">
    <source>
        <dbReference type="PIRSR" id="PIRSR001227-2"/>
    </source>
</evidence>
<dbReference type="PIRSF" id="PIRSF001227">
    <property type="entry name" value="Pen_acylase"/>
    <property type="match status" value="1"/>
</dbReference>
<dbReference type="Gene3D" id="3.60.20.10">
    <property type="entry name" value="Glutamine Phosphoribosylpyrophosphate, subunit 1, domain 1"/>
    <property type="match status" value="1"/>
</dbReference>
<dbReference type="PANTHER" id="PTHR34218">
    <property type="entry name" value="PEPTIDASE S45 PENICILLIN AMIDASE"/>
    <property type="match status" value="1"/>
</dbReference>
<keyword evidence="7" id="KW-1185">Reference proteome</keyword>
<keyword evidence="5" id="KW-0479">Metal-binding</keyword>
<dbReference type="InterPro" id="IPR014395">
    <property type="entry name" value="Pen/GL7ACA/AHL_acylase"/>
</dbReference>
<dbReference type="Proteomes" id="UP000198601">
    <property type="component" value="Unassembled WGS sequence"/>
</dbReference>
<dbReference type="GO" id="GO:0016811">
    <property type="term" value="F:hydrolase activity, acting on carbon-nitrogen (but not peptide) bonds, in linear amides"/>
    <property type="evidence" value="ECO:0007669"/>
    <property type="project" value="InterPro"/>
</dbReference>
<dbReference type="CDD" id="cd03747">
    <property type="entry name" value="Ntn_PGA_like"/>
    <property type="match status" value="1"/>
</dbReference>
<reference evidence="7" key="1">
    <citation type="submission" date="2016-10" db="EMBL/GenBank/DDBJ databases">
        <authorList>
            <person name="Varghese N."/>
            <person name="Submissions S."/>
        </authorList>
    </citation>
    <scope>NUCLEOTIDE SEQUENCE [LARGE SCALE GENOMIC DNA]</scope>
    <source>
        <strain evidence="7">CGMCC 1.8946</strain>
    </source>
</reference>
<dbReference type="Gene3D" id="1.10.439.10">
    <property type="entry name" value="Penicillin Amidohydrolase, domain 1"/>
    <property type="match status" value="1"/>
</dbReference>
<dbReference type="RefSeq" id="WP_167670232.1">
    <property type="nucleotide sequence ID" value="NZ_FMTT01000023.1"/>
</dbReference>
<dbReference type="SUPFAM" id="SSF56235">
    <property type="entry name" value="N-terminal nucleophile aminohydrolases (Ntn hydrolases)"/>
    <property type="match status" value="1"/>
</dbReference>
<dbReference type="InterPro" id="IPR023343">
    <property type="entry name" value="Penicillin_amidase_dom1"/>
</dbReference>
<proteinExistence type="inferred from homology"/>
<accession>A0A1G4S640</accession>
<feature type="binding site" evidence="5">
    <location>
        <position position="320"/>
    </location>
    <ligand>
        <name>Ca(2+)</name>
        <dbReference type="ChEBI" id="CHEBI:29108"/>
    </ligand>
</feature>
<name>A0A1G4S640_9BACL</name>
<dbReference type="InterPro" id="IPR002692">
    <property type="entry name" value="S45"/>
</dbReference>
<dbReference type="Pfam" id="PF01804">
    <property type="entry name" value="Penicil_amidase"/>
    <property type="match status" value="1"/>
</dbReference>
<protein>
    <submittedName>
        <fullName evidence="6">Penicillin amidase</fullName>
    </submittedName>
</protein>
<comment type="cofactor">
    <cofactor evidence="5">
        <name>Ca(2+)</name>
        <dbReference type="ChEBI" id="CHEBI:29108"/>
    </cofactor>
    <text evidence="5">Binds 1 Ca(2+) ion per dimer.</text>
</comment>
<dbReference type="InterPro" id="IPR043147">
    <property type="entry name" value="Penicillin_amidase_A-knob"/>
</dbReference>
<dbReference type="Gene3D" id="1.10.1400.10">
    <property type="match status" value="1"/>
</dbReference>
<dbReference type="GO" id="GO:0046872">
    <property type="term" value="F:metal ion binding"/>
    <property type="evidence" value="ECO:0007669"/>
    <property type="project" value="UniProtKB-KW"/>
</dbReference>
<evidence type="ECO:0000256" key="4">
    <source>
        <dbReference type="PIRSR" id="PIRSR001227-1"/>
    </source>
</evidence>
<keyword evidence="2" id="KW-0378">Hydrolase</keyword>
<evidence type="ECO:0000313" key="6">
    <source>
        <dbReference type="EMBL" id="SCW64560.1"/>
    </source>
</evidence>
<evidence type="ECO:0000256" key="3">
    <source>
        <dbReference type="ARBA" id="ARBA00023145"/>
    </source>
</evidence>
<evidence type="ECO:0000256" key="2">
    <source>
        <dbReference type="ARBA" id="ARBA00022801"/>
    </source>
</evidence>
<feature type="binding site" evidence="5">
    <location>
        <position position="323"/>
    </location>
    <ligand>
        <name>Ca(2+)</name>
        <dbReference type="ChEBI" id="CHEBI:29108"/>
    </ligand>
</feature>
<keyword evidence="5" id="KW-0106">Calcium</keyword>
<gene>
    <name evidence="6" type="ORF">SAMN04487970_102359</name>
</gene>
<dbReference type="STRING" id="624147.SAMN04487970_102359"/>
<evidence type="ECO:0000256" key="1">
    <source>
        <dbReference type="ARBA" id="ARBA00006586"/>
    </source>
</evidence>